<gene>
    <name evidence="2" type="ORF">CWM47_06585</name>
</gene>
<sequence length="110" mass="11872">MDIFSKGTTGISDLYATDAELYPPNGDVVKGNTAIGPVWKGAFDAGVKNVNLETVTADPAGDQIIETGRYKLSGADSSAIDSGKYIVIWKKEKGDWKLYRDIWNTSIAAK</sequence>
<accession>A0A2K8ZBF0</accession>
<proteinExistence type="predicted"/>
<dbReference type="Pfam" id="PF14534">
    <property type="entry name" value="DUF4440"/>
    <property type="match status" value="1"/>
</dbReference>
<dbReference type="InterPro" id="IPR027843">
    <property type="entry name" value="DUF4440"/>
</dbReference>
<evidence type="ECO:0000313" key="2">
    <source>
        <dbReference type="EMBL" id="AUD07193.1"/>
    </source>
</evidence>
<keyword evidence="3" id="KW-1185">Reference proteome</keyword>
<dbReference type="OrthoDB" id="9814425at2"/>
<dbReference type="Proteomes" id="UP000232883">
    <property type="component" value="Chromosome"/>
</dbReference>
<protein>
    <submittedName>
        <fullName evidence="2">DUF4440 domain-containing protein</fullName>
    </submittedName>
</protein>
<feature type="domain" description="DUF4440" evidence="1">
    <location>
        <begin position="9"/>
        <end position="98"/>
    </location>
</feature>
<dbReference type="AlphaFoldDB" id="A0A2K8ZBF0"/>
<evidence type="ECO:0000313" key="3">
    <source>
        <dbReference type="Proteomes" id="UP000232883"/>
    </source>
</evidence>
<dbReference type="Gene3D" id="3.10.450.50">
    <property type="match status" value="1"/>
</dbReference>
<dbReference type="InterPro" id="IPR032710">
    <property type="entry name" value="NTF2-like_dom_sf"/>
</dbReference>
<evidence type="ECO:0000259" key="1">
    <source>
        <dbReference type="Pfam" id="PF14534"/>
    </source>
</evidence>
<reference evidence="2 3" key="1">
    <citation type="submission" date="2017-11" db="EMBL/GenBank/DDBJ databases">
        <title>Taxonomic description and genome sequences of Spirosoma HA7 sp. nov., isolated from pollen microhabitat of Corylus avellana.</title>
        <authorList>
            <person name="Ambika Manirajan B."/>
            <person name="Suarez C."/>
            <person name="Ratering S."/>
            <person name="Geissler-Plaum R."/>
            <person name="Cardinale M."/>
            <person name="Sylvia S."/>
        </authorList>
    </citation>
    <scope>NUCLEOTIDE SEQUENCE [LARGE SCALE GENOMIC DNA]</scope>
    <source>
        <strain evidence="2 3">HA7</strain>
    </source>
</reference>
<organism evidence="2 3">
    <name type="scientific">Spirosoma pollinicola</name>
    <dbReference type="NCBI Taxonomy" id="2057025"/>
    <lineage>
        <taxon>Bacteria</taxon>
        <taxon>Pseudomonadati</taxon>
        <taxon>Bacteroidota</taxon>
        <taxon>Cytophagia</taxon>
        <taxon>Cytophagales</taxon>
        <taxon>Cytophagaceae</taxon>
        <taxon>Spirosoma</taxon>
    </lineage>
</organism>
<dbReference type="KEGG" id="spir:CWM47_06585"/>
<dbReference type="EMBL" id="CP025096">
    <property type="protein sequence ID" value="AUD07193.1"/>
    <property type="molecule type" value="Genomic_DNA"/>
</dbReference>
<name>A0A2K8ZBF0_9BACT</name>
<dbReference type="SUPFAM" id="SSF54427">
    <property type="entry name" value="NTF2-like"/>
    <property type="match status" value="1"/>
</dbReference>